<dbReference type="EMBL" id="FNZK01000012">
    <property type="protein sequence ID" value="SEJ64633.1"/>
    <property type="molecule type" value="Genomic_DNA"/>
</dbReference>
<gene>
    <name evidence="7" type="ORF">SAMN05660742_112132</name>
</gene>
<dbReference type="Pfam" id="PF06081">
    <property type="entry name" value="ArAE_1"/>
    <property type="match status" value="1"/>
</dbReference>
<sequence>MVYDVNHILRRLGITLEVFKIALAAGLSWFVASSVTENPYPIFAPLAAILTTQVTIADSVEKGVYRILGVIVGVTIGGSFSSFFIVNAWSIFCIIGLGIAVGRVFHLHPQIISQIGVSTLLVLEYGHSQGYMIGRIEETIIGAMVAVFLNIILSPAESSSFLAKKAVMQSILCLTSNLERLWKAETKEDLAAGLYEARNAVQQIRKEHFMIIQVTQSFRYTPFRRQERDKMVDFSFVMNRLEHISLQVRGISRSLLDLAELDIEWKQFQQVVHDVQLCLTVFARTIDGENKALLNDALLMAVRETRVNFSGYFLSIQNATQFPIPEIGAIFSDLGRILDEIEDKFPDLNKKDVLFRNQLLKIGGNDPT</sequence>
<evidence type="ECO:0000256" key="2">
    <source>
        <dbReference type="ARBA" id="ARBA00022475"/>
    </source>
</evidence>
<dbReference type="GO" id="GO:0005886">
    <property type="term" value="C:plasma membrane"/>
    <property type="evidence" value="ECO:0007669"/>
    <property type="project" value="UniProtKB-SubCell"/>
</dbReference>
<keyword evidence="3 6" id="KW-0812">Transmembrane</keyword>
<organism evidence="7 8">
    <name type="scientific">Propionispira arboris</name>
    <dbReference type="NCBI Taxonomy" id="84035"/>
    <lineage>
        <taxon>Bacteria</taxon>
        <taxon>Bacillati</taxon>
        <taxon>Bacillota</taxon>
        <taxon>Negativicutes</taxon>
        <taxon>Selenomonadales</taxon>
        <taxon>Selenomonadaceae</taxon>
        <taxon>Propionispira</taxon>
    </lineage>
</organism>
<keyword evidence="8" id="KW-1185">Reference proteome</keyword>
<keyword evidence="2" id="KW-1003">Cell membrane</keyword>
<dbReference type="InterPro" id="IPR010343">
    <property type="entry name" value="ArAE_1"/>
</dbReference>
<comment type="subcellular location">
    <subcellularLocation>
        <location evidence="1">Cell membrane</location>
        <topology evidence="1">Multi-pass membrane protein</topology>
    </subcellularLocation>
</comment>
<evidence type="ECO:0000313" key="8">
    <source>
        <dbReference type="Proteomes" id="UP000199662"/>
    </source>
</evidence>
<keyword evidence="4 6" id="KW-1133">Transmembrane helix</keyword>
<feature type="transmembrane region" description="Helical" evidence="6">
    <location>
        <begin position="12"/>
        <end position="32"/>
    </location>
</feature>
<reference evidence="7 8" key="1">
    <citation type="submission" date="2016-10" db="EMBL/GenBank/DDBJ databases">
        <authorList>
            <person name="de Groot N.N."/>
        </authorList>
    </citation>
    <scope>NUCLEOTIDE SEQUENCE [LARGE SCALE GENOMIC DNA]</scope>
    <source>
        <strain evidence="7 8">DSM 2179</strain>
    </source>
</reference>
<evidence type="ECO:0000256" key="4">
    <source>
        <dbReference type="ARBA" id="ARBA00022989"/>
    </source>
</evidence>
<name>A0A1H7AG67_9FIRM</name>
<dbReference type="Proteomes" id="UP000199662">
    <property type="component" value="Unassembled WGS sequence"/>
</dbReference>
<proteinExistence type="predicted"/>
<protein>
    <submittedName>
        <fullName evidence="7">Aromatic acid exporter family member 1</fullName>
    </submittedName>
</protein>
<evidence type="ECO:0000256" key="5">
    <source>
        <dbReference type="ARBA" id="ARBA00023136"/>
    </source>
</evidence>
<dbReference type="STRING" id="84035.SAMN05660742_112132"/>
<evidence type="ECO:0000256" key="6">
    <source>
        <dbReference type="SAM" id="Phobius"/>
    </source>
</evidence>
<feature type="transmembrane region" description="Helical" evidence="6">
    <location>
        <begin position="68"/>
        <end position="101"/>
    </location>
</feature>
<dbReference type="AlphaFoldDB" id="A0A1H7AG67"/>
<evidence type="ECO:0000256" key="3">
    <source>
        <dbReference type="ARBA" id="ARBA00022692"/>
    </source>
</evidence>
<accession>A0A1H7AG67</accession>
<evidence type="ECO:0000256" key="1">
    <source>
        <dbReference type="ARBA" id="ARBA00004651"/>
    </source>
</evidence>
<keyword evidence="5 6" id="KW-0472">Membrane</keyword>
<evidence type="ECO:0000313" key="7">
    <source>
        <dbReference type="EMBL" id="SEJ64633.1"/>
    </source>
</evidence>
<dbReference type="RefSeq" id="WP_091832342.1">
    <property type="nucleotide sequence ID" value="NZ_FNZK01000012.1"/>
</dbReference>